<protein>
    <submittedName>
        <fullName evidence="1">Uncharacterized protein</fullName>
    </submittedName>
</protein>
<keyword evidence="2" id="KW-1185">Reference proteome</keyword>
<gene>
    <name evidence="1" type="primary">A09p044460.1_BraROA</name>
    <name evidence="1" type="ORF">IGI04_036336</name>
</gene>
<sequence length="60" mass="6875">MTGLKPWRHKTLQFLLKWWNIKLQRRNKDSGILGSHALSYSAFLESRFQAIPDASDSASA</sequence>
<dbReference type="EMBL" id="JADBGQ010000008">
    <property type="protein sequence ID" value="KAG5384866.1"/>
    <property type="molecule type" value="Genomic_DNA"/>
</dbReference>
<accession>A0ABQ7LGH0</accession>
<dbReference type="Proteomes" id="UP000823674">
    <property type="component" value="Chromosome A09"/>
</dbReference>
<comment type="caution">
    <text evidence="1">The sequence shown here is derived from an EMBL/GenBank/DDBJ whole genome shotgun (WGS) entry which is preliminary data.</text>
</comment>
<evidence type="ECO:0000313" key="1">
    <source>
        <dbReference type="EMBL" id="KAG5384866.1"/>
    </source>
</evidence>
<organism evidence="1 2">
    <name type="scientific">Brassica rapa subsp. trilocularis</name>
    <dbReference type="NCBI Taxonomy" id="1813537"/>
    <lineage>
        <taxon>Eukaryota</taxon>
        <taxon>Viridiplantae</taxon>
        <taxon>Streptophyta</taxon>
        <taxon>Embryophyta</taxon>
        <taxon>Tracheophyta</taxon>
        <taxon>Spermatophyta</taxon>
        <taxon>Magnoliopsida</taxon>
        <taxon>eudicotyledons</taxon>
        <taxon>Gunneridae</taxon>
        <taxon>Pentapetalae</taxon>
        <taxon>rosids</taxon>
        <taxon>malvids</taxon>
        <taxon>Brassicales</taxon>
        <taxon>Brassicaceae</taxon>
        <taxon>Brassiceae</taxon>
        <taxon>Brassica</taxon>
    </lineage>
</organism>
<name>A0ABQ7LGH0_BRACM</name>
<evidence type="ECO:0000313" key="2">
    <source>
        <dbReference type="Proteomes" id="UP000823674"/>
    </source>
</evidence>
<reference evidence="1 2" key="1">
    <citation type="submission" date="2021-03" db="EMBL/GenBank/DDBJ databases">
        <authorList>
            <person name="King G.J."/>
            <person name="Bancroft I."/>
            <person name="Baten A."/>
            <person name="Bloomfield J."/>
            <person name="Borpatragohain P."/>
            <person name="He Z."/>
            <person name="Irish N."/>
            <person name="Irwin J."/>
            <person name="Liu K."/>
            <person name="Mauleon R.P."/>
            <person name="Moore J."/>
            <person name="Morris R."/>
            <person name="Ostergaard L."/>
            <person name="Wang B."/>
            <person name="Wells R."/>
        </authorList>
    </citation>
    <scope>NUCLEOTIDE SEQUENCE [LARGE SCALE GENOMIC DNA]</scope>
    <source>
        <strain evidence="1">R-o-18</strain>
        <tissue evidence="1">Leaf</tissue>
    </source>
</reference>
<proteinExistence type="predicted"/>